<dbReference type="CTD" id="78776877"/>
<proteinExistence type="predicted"/>
<dbReference type="InterPro" id="IPR001810">
    <property type="entry name" value="F-box_dom"/>
</dbReference>
<dbReference type="Pfam" id="PF00646">
    <property type="entry name" value="F-box"/>
    <property type="match status" value="1"/>
</dbReference>
<dbReference type="EMBL" id="WUAV01000005">
    <property type="protein sequence ID" value="KAF1753530.1"/>
    <property type="molecule type" value="Genomic_DNA"/>
</dbReference>
<dbReference type="AlphaFoldDB" id="A0A6A5GEK5"/>
<evidence type="ECO:0000259" key="1">
    <source>
        <dbReference type="PROSITE" id="PS50181"/>
    </source>
</evidence>
<feature type="domain" description="F-box" evidence="1">
    <location>
        <begin position="4"/>
        <end position="55"/>
    </location>
</feature>
<dbReference type="Proteomes" id="UP000483820">
    <property type="component" value="Chromosome V"/>
</dbReference>
<dbReference type="GeneID" id="78776877"/>
<protein>
    <recommendedName>
        <fullName evidence="1">F-box domain-containing protein</fullName>
    </recommendedName>
</protein>
<accession>A0A6A5GEK5</accession>
<evidence type="ECO:0000313" key="2">
    <source>
        <dbReference type="EMBL" id="KAF1753530.1"/>
    </source>
</evidence>
<organism evidence="2 3">
    <name type="scientific">Caenorhabditis remanei</name>
    <name type="common">Caenorhabditis vulgaris</name>
    <dbReference type="NCBI Taxonomy" id="31234"/>
    <lineage>
        <taxon>Eukaryota</taxon>
        <taxon>Metazoa</taxon>
        <taxon>Ecdysozoa</taxon>
        <taxon>Nematoda</taxon>
        <taxon>Chromadorea</taxon>
        <taxon>Rhabditida</taxon>
        <taxon>Rhabditina</taxon>
        <taxon>Rhabditomorpha</taxon>
        <taxon>Rhabditoidea</taxon>
        <taxon>Rhabditidae</taxon>
        <taxon>Peloderinae</taxon>
        <taxon>Caenorhabditis</taxon>
    </lineage>
</organism>
<sequence>MTTGFPLLRLPYLVLMPVLEQMEFTEKIALSILSKRARMFLKLLRMQCEEINLRLEHNRIEMEMFFDTCEVLTIRVVKVLMYIDKYQRRDYIHPYYMSLSCCPGRLPPIAYVLPIMDVTHCKSIKQLTIAEISECDTLPLLGKLPRIDEVVVPGAEGWISEPLSYEALFQREKILLEVLKTVLPVSSAADFSYHFLNPNHLREVLKVNFDSLILKLPHETFSLNDLWVTNAKTFELRDLILNLKDLNRFFKLWMKKLCNPRQEYLEVKMSGNANKDIILDGLNAVQVSLETKRTFPVLGNVKQLSSNEKITSEFDITRIALSILSKRARMFLKLLRMQCEEINLRLEHSRIEMKMFFNTCEGLTIRAVKNQRRDFVDYYEMSFSWCPGRLPPMDYAVPIIDVTHCKSIKQLTIAKVSE</sequence>
<dbReference type="InterPro" id="IPR053222">
    <property type="entry name" value="Zygotic_Embryogenesis-Asso"/>
</dbReference>
<gene>
    <name evidence="2" type="ORF">GCK72_020087</name>
</gene>
<dbReference type="RefSeq" id="XP_053582289.1">
    <property type="nucleotide sequence ID" value="XM_053733376.1"/>
</dbReference>
<dbReference type="PROSITE" id="PS50181">
    <property type="entry name" value="FBOX"/>
    <property type="match status" value="1"/>
</dbReference>
<dbReference type="KEGG" id="crq:GCK72_020087"/>
<dbReference type="Pfam" id="PF07735">
    <property type="entry name" value="FBA_2"/>
    <property type="match status" value="1"/>
</dbReference>
<evidence type="ECO:0000313" key="3">
    <source>
        <dbReference type="Proteomes" id="UP000483820"/>
    </source>
</evidence>
<dbReference type="InterPro" id="IPR012885">
    <property type="entry name" value="F-box_Sdz-33"/>
</dbReference>
<name>A0A6A5GEK5_CAERE</name>
<reference evidence="2 3" key="1">
    <citation type="submission" date="2019-12" db="EMBL/GenBank/DDBJ databases">
        <title>Chromosome-level assembly of the Caenorhabditis remanei genome.</title>
        <authorList>
            <person name="Teterina A.A."/>
            <person name="Willis J.H."/>
            <person name="Phillips P.C."/>
        </authorList>
    </citation>
    <scope>NUCLEOTIDE SEQUENCE [LARGE SCALE GENOMIC DNA]</scope>
    <source>
        <strain evidence="2 3">PX506</strain>
        <tissue evidence="2">Whole organism</tissue>
    </source>
</reference>
<dbReference type="PANTHER" id="PTHR22899">
    <property type="entry name" value="CYCLIN-RELATED F-BOX FAMILY"/>
    <property type="match status" value="1"/>
</dbReference>
<dbReference type="PANTHER" id="PTHR22899:SF0">
    <property type="entry name" value="F-BOX ASSOCIATED DOMAIN-CONTAINING PROTEIN-RELATED"/>
    <property type="match status" value="1"/>
</dbReference>
<comment type="caution">
    <text evidence="2">The sequence shown here is derived from an EMBL/GenBank/DDBJ whole genome shotgun (WGS) entry which is preliminary data.</text>
</comment>